<protein>
    <submittedName>
        <fullName evidence="2">EAL domain-containing protein</fullName>
    </submittedName>
</protein>
<dbReference type="AlphaFoldDB" id="A0A7T5EPQ2"/>
<evidence type="ECO:0000313" key="3">
    <source>
        <dbReference type="EMBL" id="QUO43551.1"/>
    </source>
</evidence>
<dbReference type="GO" id="GO:0071111">
    <property type="term" value="F:cyclic-guanylate-specific phosphodiesterase activity"/>
    <property type="evidence" value="ECO:0007669"/>
    <property type="project" value="InterPro"/>
</dbReference>
<reference evidence="3" key="2">
    <citation type="submission" date="2021-04" db="EMBL/GenBank/DDBJ databases">
        <title>Brevibacillus composti FJAT-54423, complete genome.</title>
        <authorList>
            <person name="Tang R."/>
        </authorList>
    </citation>
    <scope>NUCLEOTIDE SEQUENCE</scope>
    <source>
        <strain evidence="3">FJAT-54424</strain>
    </source>
</reference>
<keyword evidence="5" id="KW-1185">Reference proteome</keyword>
<dbReference type="InterPro" id="IPR035919">
    <property type="entry name" value="EAL_sf"/>
</dbReference>
<dbReference type="PANTHER" id="PTHR33121">
    <property type="entry name" value="CYCLIC DI-GMP PHOSPHODIESTERASE PDEF"/>
    <property type="match status" value="1"/>
</dbReference>
<evidence type="ECO:0000313" key="5">
    <source>
        <dbReference type="Proteomes" id="UP000677234"/>
    </source>
</evidence>
<dbReference type="EMBL" id="CP073708">
    <property type="protein sequence ID" value="QUO43551.1"/>
    <property type="molecule type" value="Genomic_DNA"/>
</dbReference>
<dbReference type="KEGG" id="bcop:JD108_03745"/>
<dbReference type="InterPro" id="IPR001633">
    <property type="entry name" value="EAL_dom"/>
</dbReference>
<sequence>MTESAVIQDIELTARNLEEIRAMGIQISIDDFGTGYSSLHYLKHFPIDHIKIDKSFVQSGQAEDVAIVKGIILRHRLPRGSMMIPSEMIRPTPSAARFR</sequence>
<evidence type="ECO:0000259" key="1">
    <source>
        <dbReference type="PROSITE" id="PS50883"/>
    </source>
</evidence>
<gene>
    <name evidence="2" type="ORF">JD108_03745</name>
    <name evidence="3" type="ORF">KDJ56_03750</name>
</gene>
<dbReference type="Pfam" id="PF00563">
    <property type="entry name" value="EAL"/>
    <property type="match status" value="1"/>
</dbReference>
<organism evidence="2 4">
    <name type="scientific">Brevibacillus composti</name>
    <dbReference type="NCBI Taxonomy" id="2796470"/>
    <lineage>
        <taxon>Bacteria</taxon>
        <taxon>Bacillati</taxon>
        <taxon>Bacillota</taxon>
        <taxon>Bacilli</taxon>
        <taxon>Bacillales</taxon>
        <taxon>Paenibacillaceae</taxon>
        <taxon>Brevibacillus</taxon>
    </lineage>
</organism>
<accession>A0A7T5EPQ2</accession>
<dbReference type="InterPro" id="IPR050706">
    <property type="entry name" value="Cyclic-di-GMP_PDE-like"/>
</dbReference>
<evidence type="ECO:0000313" key="4">
    <source>
        <dbReference type="Proteomes" id="UP000595847"/>
    </source>
</evidence>
<dbReference type="Proteomes" id="UP000677234">
    <property type="component" value="Chromosome"/>
</dbReference>
<feature type="domain" description="EAL" evidence="1">
    <location>
        <begin position="1"/>
        <end position="99"/>
    </location>
</feature>
<proteinExistence type="predicted"/>
<dbReference type="PROSITE" id="PS50883">
    <property type="entry name" value="EAL"/>
    <property type="match status" value="1"/>
</dbReference>
<dbReference type="EMBL" id="CP066308">
    <property type="protein sequence ID" value="QQE76476.1"/>
    <property type="molecule type" value="Genomic_DNA"/>
</dbReference>
<name>A0A7T5EPQ2_9BACL</name>
<reference evidence="2 4" key="1">
    <citation type="submission" date="2020-12" db="EMBL/GenBank/DDBJ databases">
        <title>strain FJAT-54423T represents a novel species of the genus Brevibacillus.</title>
        <authorList>
            <person name="Tang R."/>
        </authorList>
    </citation>
    <scope>NUCLEOTIDE SEQUENCE [LARGE SCALE GENOMIC DNA]</scope>
    <source>
        <strain evidence="2 4">FJAT-54423</strain>
    </source>
</reference>
<dbReference type="Proteomes" id="UP000595847">
    <property type="component" value="Chromosome"/>
</dbReference>
<dbReference type="SUPFAM" id="SSF141868">
    <property type="entry name" value="EAL domain-like"/>
    <property type="match status" value="1"/>
</dbReference>
<dbReference type="PANTHER" id="PTHR33121:SF71">
    <property type="entry name" value="OXYGEN SENSOR PROTEIN DOSP"/>
    <property type="match status" value="1"/>
</dbReference>
<dbReference type="CDD" id="cd01948">
    <property type="entry name" value="EAL"/>
    <property type="match status" value="1"/>
</dbReference>
<dbReference type="Gene3D" id="3.20.20.450">
    <property type="entry name" value="EAL domain"/>
    <property type="match status" value="1"/>
</dbReference>
<evidence type="ECO:0000313" key="2">
    <source>
        <dbReference type="EMBL" id="QQE76476.1"/>
    </source>
</evidence>